<evidence type="ECO:0000256" key="2">
    <source>
        <dbReference type="ARBA" id="ARBA00022679"/>
    </source>
</evidence>
<evidence type="ECO:0000256" key="3">
    <source>
        <dbReference type="ARBA" id="ARBA00022723"/>
    </source>
</evidence>
<dbReference type="GeneID" id="116189447"/>
<sequence length="447" mass="51320">MNMESVLRMNPGHEPNSYARNSTHQRNVMFKAMPIVKERVRALYRKALFPNHFAVAGLGCASGSNSLLAISWIIEAISGLCSQTGRSLPEVLVFLKDLPGNDFNSVFSSLPSFYENLKEKNRVESNCYVSAMPGSFYGRLFPSRSLHFVHSSYSVHWLSQVPELPEQNKGSIYMASTSPSSVFQAYMKQFQKDLTNLLSSRAEEIIPGGEMVLILIGRSIPDPTSEDCCLLLWWLSRSLVEMADGGLVEAADIDSFNLPVYMPYKQEVTDVVEGEGSFTINRLETFEVNWDPFYHEDEDDENCTFDKFKSGQNVADCIRSVTEPILRSHFGDGLVMENVFKRYVRLVGEHLEVEKTKYVEINFKHMRLYIYIYVCILKNFLTYVDNLEIYIYIYIYVVTSKSRIFHFCQVRKAEASTKKKDKIRRRKEFLLLGDIYGFCLYVPLVTL</sequence>
<keyword evidence="4" id="KW-0460">Magnesium</keyword>
<evidence type="ECO:0000313" key="7">
    <source>
        <dbReference type="Proteomes" id="UP000515151"/>
    </source>
</evidence>
<evidence type="ECO:0000313" key="8">
    <source>
        <dbReference type="RefSeq" id="XP_031374968.1"/>
    </source>
</evidence>
<dbReference type="PANTHER" id="PTHR31009">
    <property type="entry name" value="S-ADENOSYL-L-METHIONINE:CARBOXYL METHYLTRANSFERASE FAMILY PROTEIN"/>
    <property type="match status" value="1"/>
</dbReference>
<organism evidence="7 8">
    <name type="scientific">Punica granatum</name>
    <name type="common">Pomegranate</name>
    <dbReference type="NCBI Taxonomy" id="22663"/>
    <lineage>
        <taxon>Eukaryota</taxon>
        <taxon>Viridiplantae</taxon>
        <taxon>Streptophyta</taxon>
        <taxon>Embryophyta</taxon>
        <taxon>Tracheophyta</taxon>
        <taxon>Spermatophyta</taxon>
        <taxon>Magnoliopsida</taxon>
        <taxon>eudicotyledons</taxon>
        <taxon>Gunneridae</taxon>
        <taxon>Pentapetalae</taxon>
        <taxon>rosids</taxon>
        <taxon>malvids</taxon>
        <taxon>Myrtales</taxon>
        <taxon>Lythraceae</taxon>
        <taxon>Punica</taxon>
    </lineage>
</organism>
<dbReference type="GO" id="GO:0008168">
    <property type="term" value="F:methyltransferase activity"/>
    <property type="evidence" value="ECO:0007669"/>
    <property type="project" value="UniProtKB-KW"/>
</dbReference>
<evidence type="ECO:0000256" key="1">
    <source>
        <dbReference type="ARBA" id="ARBA00022603"/>
    </source>
</evidence>
<dbReference type="Proteomes" id="UP000515151">
    <property type="component" value="Chromosome 8"/>
</dbReference>
<feature type="transmembrane region" description="Helical" evidence="6">
    <location>
        <begin position="366"/>
        <end position="383"/>
    </location>
</feature>
<keyword evidence="6" id="KW-0812">Transmembrane</keyword>
<dbReference type="InterPro" id="IPR042086">
    <property type="entry name" value="MeTrfase_capping"/>
</dbReference>
<dbReference type="Gene3D" id="3.40.50.150">
    <property type="entry name" value="Vaccinia Virus protein VP39"/>
    <property type="match status" value="1"/>
</dbReference>
<keyword evidence="7" id="KW-1185">Reference proteome</keyword>
<keyword evidence="2" id="KW-0808">Transferase</keyword>
<gene>
    <name evidence="8" type="primary">LOC116189447</name>
</gene>
<dbReference type="Pfam" id="PF03492">
    <property type="entry name" value="Methyltransf_7"/>
    <property type="match status" value="1"/>
</dbReference>
<feature type="transmembrane region" description="Helical" evidence="6">
    <location>
        <begin position="429"/>
        <end position="446"/>
    </location>
</feature>
<feature type="transmembrane region" description="Helical" evidence="6">
    <location>
        <begin position="389"/>
        <end position="408"/>
    </location>
</feature>
<dbReference type="GO" id="GO:0032259">
    <property type="term" value="P:methylation"/>
    <property type="evidence" value="ECO:0007669"/>
    <property type="project" value="UniProtKB-KW"/>
</dbReference>
<proteinExistence type="predicted"/>
<dbReference type="AlphaFoldDB" id="A0A6P8C0N6"/>
<feature type="region of interest" description="Disordered" evidence="5">
    <location>
        <begin position="1"/>
        <end position="21"/>
    </location>
</feature>
<dbReference type="SUPFAM" id="SSF53335">
    <property type="entry name" value="S-adenosyl-L-methionine-dependent methyltransferases"/>
    <property type="match status" value="1"/>
</dbReference>
<keyword evidence="6" id="KW-1133">Transmembrane helix</keyword>
<keyword evidence="6" id="KW-0472">Membrane</keyword>
<evidence type="ECO:0000256" key="4">
    <source>
        <dbReference type="ARBA" id="ARBA00022842"/>
    </source>
</evidence>
<dbReference type="RefSeq" id="XP_031374968.1">
    <property type="nucleotide sequence ID" value="XM_031519108.1"/>
</dbReference>
<reference evidence="8" key="2">
    <citation type="submission" date="2025-08" db="UniProtKB">
        <authorList>
            <consortium name="RefSeq"/>
        </authorList>
    </citation>
    <scope>IDENTIFICATION</scope>
    <source>
        <tissue evidence="8">Leaf</tissue>
    </source>
</reference>
<keyword evidence="1" id="KW-0489">Methyltransferase</keyword>
<name>A0A6P8C0N6_PUNGR</name>
<dbReference type="InterPro" id="IPR029063">
    <property type="entry name" value="SAM-dependent_MTases_sf"/>
</dbReference>
<protein>
    <submittedName>
        <fullName evidence="8">Salicylate carboxymethyltransferase-like isoform X1</fullName>
    </submittedName>
</protein>
<evidence type="ECO:0000256" key="6">
    <source>
        <dbReference type="SAM" id="Phobius"/>
    </source>
</evidence>
<dbReference type="Gene3D" id="1.10.1200.270">
    <property type="entry name" value="Methyltransferase, alpha-helical capping domain"/>
    <property type="match status" value="1"/>
</dbReference>
<dbReference type="OrthoDB" id="1523883at2759"/>
<keyword evidence="3" id="KW-0479">Metal-binding</keyword>
<evidence type="ECO:0000256" key="5">
    <source>
        <dbReference type="SAM" id="MobiDB-lite"/>
    </source>
</evidence>
<dbReference type="GO" id="GO:0046872">
    <property type="term" value="F:metal ion binding"/>
    <property type="evidence" value="ECO:0007669"/>
    <property type="project" value="UniProtKB-KW"/>
</dbReference>
<reference evidence="7" key="1">
    <citation type="journal article" date="2020" name="Plant Biotechnol. J.">
        <title>The pomegranate (Punica granatum L.) draft genome dissects genetic divergence between soft- and hard-seeded cultivars.</title>
        <authorList>
            <person name="Luo X."/>
            <person name="Li H."/>
            <person name="Wu Z."/>
            <person name="Yao W."/>
            <person name="Zhao P."/>
            <person name="Cao D."/>
            <person name="Yu H."/>
            <person name="Li K."/>
            <person name="Poudel K."/>
            <person name="Zhao D."/>
            <person name="Zhang F."/>
            <person name="Xia X."/>
            <person name="Chen L."/>
            <person name="Wang Q."/>
            <person name="Jing D."/>
            <person name="Cao S."/>
        </authorList>
    </citation>
    <scope>NUCLEOTIDE SEQUENCE [LARGE SCALE GENOMIC DNA]</scope>
    <source>
        <strain evidence="7">cv. Tunisia</strain>
    </source>
</reference>
<accession>A0A6P8C0N6</accession>
<dbReference type="InterPro" id="IPR005299">
    <property type="entry name" value="MeTrfase_7"/>
</dbReference>